<evidence type="ECO:0000313" key="2">
    <source>
        <dbReference type="Proteomes" id="UP001201873"/>
    </source>
</evidence>
<evidence type="ECO:0000313" key="1">
    <source>
        <dbReference type="EMBL" id="MCK9875416.1"/>
    </source>
</evidence>
<dbReference type="SUPFAM" id="SSF54285">
    <property type="entry name" value="MoaD/ThiS"/>
    <property type="match status" value="1"/>
</dbReference>
<accession>A0ABT0JV44</accession>
<dbReference type="EMBL" id="JALKFT010000004">
    <property type="protein sequence ID" value="MCK9875416.1"/>
    <property type="molecule type" value="Genomic_DNA"/>
</dbReference>
<dbReference type="CDD" id="cd00565">
    <property type="entry name" value="Ubl_ThiS"/>
    <property type="match status" value="1"/>
</dbReference>
<dbReference type="NCBIfam" id="TIGR01683">
    <property type="entry name" value="thiS"/>
    <property type="match status" value="1"/>
</dbReference>
<comment type="caution">
    <text evidence="1">The sequence shown here is derived from an EMBL/GenBank/DDBJ whole genome shotgun (WGS) entry which is preliminary data.</text>
</comment>
<sequence length="80" mass="8164">MPEVRPVPEVRPGSAAVVVNGARQLVVEGQPLTDLLVGLGLRPGSVVVERNGEALTPSEASTVRLADGDVLEIVRAVAGG</sequence>
<dbReference type="InterPro" id="IPR003749">
    <property type="entry name" value="ThiS/MoaD-like"/>
</dbReference>
<dbReference type="InterPro" id="IPR012675">
    <property type="entry name" value="Beta-grasp_dom_sf"/>
</dbReference>
<dbReference type="Pfam" id="PF02597">
    <property type="entry name" value="ThiS"/>
    <property type="match status" value="1"/>
</dbReference>
<dbReference type="PANTHER" id="PTHR34472">
    <property type="entry name" value="SULFUR CARRIER PROTEIN THIS"/>
    <property type="match status" value="1"/>
</dbReference>
<reference evidence="1 2" key="1">
    <citation type="submission" date="2022-04" db="EMBL/GenBank/DDBJ databases">
        <title>Genome diversity in the genus Frankia.</title>
        <authorList>
            <person name="Carlos-Shanley C."/>
            <person name="Hahn D."/>
        </authorList>
    </citation>
    <scope>NUCLEOTIDE SEQUENCE [LARGE SCALE GENOMIC DNA]</scope>
    <source>
        <strain evidence="1 2">Ag45/Mut15</strain>
    </source>
</reference>
<keyword evidence="2" id="KW-1185">Reference proteome</keyword>
<dbReference type="Proteomes" id="UP001201873">
    <property type="component" value="Unassembled WGS sequence"/>
</dbReference>
<dbReference type="Gene3D" id="3.10.20.30">
    <property type="match status" value="1"/>
</dbReference>
<protein>
    <submittedName>
        <fullName evidence="1">Sulfur carrier protein ThiS</fullName>
    </submittedName>
</protein>
<dbReference type="InterPro" id="IPR010035">
    <property type="entry name" value="Thi_S"/>
</dbReference>
<dbReference type="PANTHER" id="PTHR34472:SF1">
    <property type="entry name" value="SULFUR CARRIER PROTEIN THIS"/>
    <property type="match status" value="1"/>
</dbReference>
<gene>
    <name evidence="1" type="primary">thiS</name>
    <name evidence="1" type="ORF">MXD59_06425</name>
</gene>
<proteinExistence type="predicted"/>
<name>A0ABT0JV44_9ACTN</name>
<dbReference type="InterPro" id="IPR016155">
    <property type="entry name" value="Mopterin_synth/thiamin_S_b"/>
</dbReference>
<organism evidence="1 2">
    <name type="scientific">Frankia umida</name>
    <dbReference type="NCBI Taxonomy" id="573489"/>
    <lineage>
        <taxon>Bacteria</taxon>
        <taxon>Bacillati</taxon>
        <taxon>Actinomycetota</taxon>
        <taxon>Actinomycetes</taxon>
        <taxon>Frankiales</taxon>
        <taxon>Frankiaceae</taxon>
        <taxon>Frankia</taxon>
    </lineage>
</organism>